<evidence type="ECO:0000313" key="1">
    <source>
        <dbReference type="EMBL" id="MFG1371539.1"/>
    </source>
</evidence>
<evidence type="ECO:0000313" key="2">
    <source>
        <dbReference type="Proteomes" id="UP001604002"/>
    </source>
</evidence>
<name>A0ABW6ZS43_9HYPH</name>
<protein>
    <submittedName>
        <fullName evidence="1">Uncharacterized protein</fullName>
    </submittedName>
</protein>
<proteinExistence type="predicted"/>
<accession>A0ABW6ZS43</accession>
<dbReference type="RefSeq" id="WP_393991520.1">
    <property type="nucleotide sequence ID" value="NZ_JBAFVH010000002.1"/>
</dbReference>
<dbReference type="EMBL" id="JBAFVH010000002">
    <property type="protein sequence ID" value="MFG1371539.1"/>
    <property type="molecule type" value="Genomic_DNA"/>
</dbReference>
<gene>
    <name evidence="1" type="ORF">V5F32_05120</name>
</gene>
<sequence>MGDGSGETISQLLHRLGYEHHPQEGHPFARRVKHAASGRDMGLMGVWQAAAFCKALDRGEDEPAALDAARKAR</sequence>
<dbReference type="Proteomes" id="UP001604002">
    <property type="component" value="Unassembled WGS sequence"/>
</dbReference>
<comment type="caution">
    <text evidence="1">The sequence shown here is derived from an EMBL/GenBank/DDBJ whole genome shotgun (WGS) entry which is preliminary data.</text>
</comment>
<reference evidence="1 2" key="1">
    <citation type="submission" date="2024-02" db="EMBL/GenBank/DDBJ databases">
        <title>Expansion and revision of Xanthobacter and proposal of Roseixanthobacter gen. nov.</title>
        <authorList>
            <person name="Soltysiak M.P.M."/>
            <person name="Jalihal A."/>
            <person name="Ory A."/>
            <person name="Chrisophersen C."/>
            <person name="Lee A.D."/>
            <person name="Boulton J."/>
            <person name="Springer M."/>
        </authorList>
    </citation>
    <scope>NUCLEOTIDE SEQUENCE [LARGE SCALE GENOMIC DNA]</scope>
    <source>
        <strain evidence="1 2">23A</strain>
    </source>
</reference>
<organism evidence="1 2">
    <name type="scientific">Xanthobacter oligotrophicus</name>
    <dbReference type="NCBI Taxonomy" id="2607286"/>
    <lineage>
        <taxon>Bacteria</taxon>
        <taxon>Pseudomonadati</taxon>
        <taxon>Pseudomonadota</taxon>
        <taxon>Alphaproteobacteria</taxon>
        <taxon>Hyphomicrobiales</taxon>
        <taxon>Xanthobacteraceae</taxon>
        <taxon>Xanthobacter</taxon>
    </lineage>
</organism>
<keyword evidence="2" id="KW-1185">Reference proteome</keyword>